<dbReference type="OrthoDB" id="5520012at2"/>
<dbReference type="AlphaFoldDB" id="A0A0K1EJ20"/>
<feature type="region of interest" description="Disordered" evidence="1">
    <location>
        <begin position="29"/>
        <end position="51"/>
    </location>
</feature>
<organism evidence="3 4">
    <name type="scientific">Chondromyces crocatus</name>
    <dbReference type="NCBI Taxonomy" id="52"/>
    <lineage>
        <taxon>Bacteria</taxon>
        <taxon>Pseudomonadati</taxon>
        <taxon>Myxococcota</taxon>
        <taxon>Polyangia</taxon>
        <taxon>Polyangiales</taxon>
        <taxon>Polyangiaceae</taxon>
        <taxon>Chondromyces</taxon>
    </lineage>
</organism>
<evidence type="ECO:0000256" key="1">
    <source>
        <dbReference type="SAM" id="MobiDB-lite"/>
    </source>
</evidence>
<gene>
    <name evidence="3" type="ORF">CMC5_050210</name>
</gene>
<evidence type="ECO:0000313" key="3">
    <source>
        <dbReference type="EMBL" id="AKT40865.1"/>
    </source>
</evidence>
<dbReference type="KEGG" id="ccro:CMC5_050210"/>
<keyword evidence="2" id="KW-0732">Signal</keyword>
<name>A0A0K1EJ20_CHOCO</name>
<proteinExistence type="predicted"/>
<feature type="signal peptide" evidence="2">
    <location>
        <begin position="1"/>
        <end position="32"/>
    </location>
</feature>
<evidence type="ECO:0008006" key="5">
    <source>
        <dbReference type="Google" id="ProtNLM"/>
    </source>
</evidence>
<evidence type="ECO:0000313" key="4">
    <source>
        <dbReference type="Proteomes" id="UP000067626"/>
    </source>
</evidence>
<sequence>MNHAPSHWNRLSPLALAALTLAAAAGCTPSEAATPPAAEAESAAAPAKGPKVDTETYVMEMKPTKKYKAGQEDTVEVTLIPKAPYHINDKYPIKFKPTDPAPDGIKYTKAVLKKEDGAVDDKKAVFKVPFVAAKAGQAKVSGVLYMSVCSDANCIMDKQELEANVDVE</sequence>
<dbReference type="Proteomes" id="UP000067626">
    <property type="component" value="Chromosome"/>
</dbReference>
<dbReference type="STRING" id="52.CMC5_050210"/>
<dbReference type="EMBL" id="CP012159">
    <property type="protein sequence ID" value="AKT40865.1"/>
    <property type="molecule type" value="Genomic_DNA"/>
</dbReference>
<reference evidence="3 4" key="1">
    <citation type="submission" date="2015-07" db="EMBL/GenBank/DDBJ databases">
        <title>Genome analysis of myxobacterium Chondromyces crocatus Cm c5 reveals a high potential for natural compound synthesis and the genetic basis for the loss of fruiting body formation.</title>
        <authorList>
            <person name="Zaburannyi N."/>
            <person name="Bunk B."/>
            <person name="Maier J."/>
            <person name="Overmann J."/>
            <person name="Mueller R."/>
        </authorList>
    </citation>
    <scope>NUCLEOTIDE SEQUENCE [LARGE SCALE GENOMIC DNA]</scope>
    <source>
        <strain evidence="3 4">Cm c5</strain>
    </source>
</reference>
<keyword evidence="4" id="KW-1185">Reference proteome</keyword>
<evidence type="ECO:0000256" key="2">
    <source>
        <dbReference type="SAM" id="SignalP"/>
    </source>
</evidence>
<feature type="chain" id="PRO_5005459558" description="Thiol:disulfide interchange protein DsbD N-terminal domain-containing protein" evidence="2">
    <location>
        <begin position="33"/>
        <end position="168"/>
    </location>
</feature>
<protein>
    <recommendedName>
        <fullName evidence="5">Thiol:disulfide interchange protein DsbD N-terminal domain-containing protein</fullName>
    </recommendedName>
</protein>
<accession>A0A0K1EJ20</accession>
<feature type="compositionally biased region" description="Low complexity" evidence="1">
    <location>
        <begin position="29"/>
        <end position="47"/>
    </location>
</feature>